<proteinExistence type="predicted"/>
<organism evidence="1 2">
    <name type="scientific">Canavalia gladiata</name>
    <name type="common">Sword bean</name>
    <name type="synonym">Dolichos gladiatus</name>
    <dbReference type="NCBI Taxonomy" id="3824"/>
    <lineage>
        <taxon>Eukaryota</taxon>
        <taxon>Viridiplantae</taxon>
        <taxon>Streptophyta</taxon>
        <taxon>Embryophyta</taxon>
        <taxon>Tracheophyta</taxon>
        <taxon>Spermatophyta</taxon>
        <taxon>Magnoliopsida</taxon>
        <taxon>eudicotyledons</taxon>
        <taxon>Gunneridae</taxon>
        <taxon>Pentapetalae</taxon>
        <taxon>rosids</taxon>
        <taxon>fabids</taxon>
        <taxon>Fabales</taxon>
        <taxon>Fabaceae</taxon>
        <taxon>Papilionoideae</taxon>
        <taxon>50 kb inversion clade</taxon>
        <taxon>NPAAA clade</taxon>
        <taxon>indigoferoid/millettioid clade</taxon>
        <taxon>Phaseoleae</taxon>
        <taxon>Canavalia</taxon>
    </lineage>
</organism>
<reference evidence="1 2" key="1">
    <citation type="submission" date="2024-01" db="EMBL/GenBank/DDBJ databases">
        <title>The genomes of 5 underutilized Papilionoideae crops provide insights into root nodulation and disease resistanc.</title>
        <authorList>
            <person name="Jiang F."/>
        </authorList>
    </citation>
    <scope>NUCLEOTIDE SEQUENCE [LARGE SCALE GENOMIC DNA]</scope>
    <source>
        <strain evidence="1">LVBAO_FW01</strain>
        <tissue evidence="1">Leaves</tissue>
    </source>
</reference>
<evidence type="ECO:0000313" key="1">
    <source>
        <dbReference type="EMBL" id="KAK7350805.1"/>
    </source>
</evidence>
<dbReference type="PANTHER" id="PTHR37758:SF1">
    <property type="entry name" value="OS03G0334300 PROTEIN"/>
    <property type="match status" value="1"/>
</dbReference>
<dbReference type="GO" id="GO:0009507">
    <property type="term" value="C:chloroplast"/>
    <property type="evidence" value="ECO:0007669"/>
    <property type="project" value="TreeGrafter"/>
</dbReference>
<protein>
    <submittedName>
        <fullName evidence="1">Uncharacterized protein</fullName>
    </submittedName>
</protein>
<dbReference type="PANTHER" id="PTHR37758">
    <property type="entry name" value="OS03G0334300 PROTEIN"/>
    <property type="match status" value="1"/>
</dbReference>
<name>A0AAN9M9I7_CANGL</name>
<gene>
    <name evidence="1" type="ORF">VNO77_09772</name>
</gene>
<accession>A0AAN9M9I7</accession>
<dbReference type="Proteomes" id="UP001367508">
    <property type="component" value="Unassembled WGS sequence"/>
</dbReference>
<evidence type="ECO:0000313" key="2">
    <source>
        <dbReference type="Proteomes" id="UP001367508"/>
    </source>
</evidence>
<dbReference type="EMBL" id="JAYMYQ010000002">
    <property type="protein sequence ID" value="KAK7350805.1"/>
    <property type="molecule type" value="Genomic_DNA"/>
</dbReference>
<keyword evidence="2" id="KW-1185">Reference proteome</keyword>
<dbReference type="AlphaFoldDB" id="A0AAN9M9I7"/>
<comment type="caution">
    <text evidence="1">The sequence shown here is derived from an EMBL/GenBank/DDBJ whole genome shotgun (WGS) entry which is preliminary data.</text>
</comment>
<sequence>MKGSSCLANIHKLCYSLPYQNRFPCNANVAKVRNLSFKVDNSFWSNHASCLVKQRKDNIGFVVGSRSWSSMAELERELEAEMNTQEDEARFRQKFGEGKDVVEMLECLEREAIMGKDVGKAPSDYNRRAQIFDRSSRVFQALKEMNSDVLSQQ</sequence>